<dbReference type="InterPro" id="IPR036390">
    <property type="entry name" value="WH_DNA-bd_sf"/>
</dbReference>
<evidence type="ECO:0000256" key="2">
    <source>
        <dbReference type="ARBA" id="ARBA00023015"/>
    </source>
</evidence>
<dbReference type="GO" id="GO:0003677">
    <property type="term" value="F:DNA binding"/>
    <property type="evidence" value="ECO:0007669"/>
    <property type="project" value="UniProtKB-KW"/>
</dbReference>
<evidence type="ECO:0000259" key="5">
    <source>
        <dbReference type="PROSITE" id="PS50931"/>
    </source>
</evidence>
<dbReference type="InterPro" id="IPR036388">
    <property type="entry name" value="WH-like_DNA-bd_sf"/>
</dbReference>
<evidence type="ECO:0000256" key="3">
    <source>
        <dbReference type="ARBA" id="ARBA00023125"/>
    </source>
</evidence>
<dbReference type="PANTHER" id="PTHR30346:SF0">
    <property type="entry name" value="HCA OPERON TRANSCRIPTIONAL ACTIVATOR HCAR"/>
    <property type="match status" value="1"/>
</dbReference>
<keyword evidence="3" id="KW-0238">DNA-binding</keyword>
<dbReference type="PROSITE" id="PS50931">
    <property type="entry name" value="HTH_LYSR"/>
    <property type="match status" value="1"/>
</dbReference>
<reference evidence="6 7" key="1">
    <citation type="submission" date="2013-03" db="EMBL/GenBank/DDBJ databases">
        <title>Salinisphaera hydrothermalis C41B8 Genome Sequencing.</title>
        <authorList>
            <person name="Li C."/>
            <person name="Lai Q."/>
            <person name="Shao Z."/>
        </authorList>
    </citation>
    <scope>NUCLEOTIDE SEQUENCE [LARGE SCALE GENOMIC DNA]</scope>
    <source>
        <strain evidence="6 7">C41B8</strain>
    </source>
</reference>
<dbReference type="GO" id="GO:0032993">
    <property type="term" value="C:protein-DNA complex"/>
    <property type="evidence" value="ECO:0007669"/>
    <property type="project" value="TreeGrafter"/>
</dbReference>
<dbReference type="GO" id="GO:0003700">
    <property type="term" value="F:DNA-binding transcription factor activity"/>
    <property type="evidence" value="ECO:0007669"/>
    <property type="project" value="InterPro"/>
</dbReference>
<feature type="domain" description="HTH lysR-type" evidence="5">
    <location>
        <begin position="7"/>
        <end position="64"/>
    </location>
</feature>
<evidence type="ECO:0000313" key="7">
    <source>
        <dbReference type="Proteomes" id="UP000028302"/>
    </source>
</evidence>
<gene>
    <name evidence="6" type="ORF">C41B8_05233</name>
</gene>
<accession>A0A084INJ4</accession>
<dbReference type="STRING" id="1304275.C41B8_05233"/>
<dbReference type="eggNOG" id="COG0583">
    <property type="taxonomic scope" value="Bacteria"/>
</dbReference>
<dbReference type="Gene3D" id="3.40.190.290">
    <property type="match status" value="1"/>
</dbReference>
<evidence type="ECO:0000313" key="6">
    <source>
        <dbReference type="EMBL" id="KEZ78278.1"/>
    </source>
</evidence>
<comment type="similarity">
    <text evidence="1">Belongs to the LysR transcriptional regulatory family.</text>
</comment>
<comment type="caution">
    <text evidence="6">The sequence shown here is derived from an EMBL/GenBank/DDBJ whole genome shotgun (WGS) entry which is preliminary data.</text>
</comment>
<dbReference type="PANTHER" id="PTHR30346">
    <property type="entry name" value="TRANSCRIPTIONAL DUAL REGULATOR HCAR-RELATED"/>
    <property type="match status" value="1"/>
</dbReference>
<keyword evidence="4" id="KW-0804">Transcription</keyword>
<dbReference type="Gene3D" id="1.10.10.10">
    <property type="entry name" value="Winged helix-like DNA-binding domain superfamily/Winged helix DNA-binding domain"/>
    <property type="match status" value="1"/>
</dbReference>
<dbReference type="OrthoDB" id="6085485at2"/>
<dbReference type="InterPro" id="IPR000847">
    <property type="entry name" value="LysR_HTH_N"/>
</dbReference>
<dbReference type="AlphaFoldDB" id="A0A084INJ4"/>
<evidence type="ECO:0000256" key="4">
    <source>
        <dbReference type="ARBA" id="ARBA00023163"/>
    </source>
</evidence>
<dbReference type="Pfam" id="PF03466">
    <property type="entry name" value="LysR_substrate"/>
    <property type="match status" value="1"/>
</dbReference>
<proteinExistence type="inferred from homology"/>
<evidence type="ECO:0000256" key="1">
    <source>
        <dbReference type="ARBA" id="ARBA00009437"/>
    </source>
</evidence>
<protein>
    <submittedName>
        <fullName evidence="6">Regulatory protein LysR</fullName>
    </submittedName>
</protein>
<keyword evidence="2" id="KW-0805">Transcription regulation</keyword>
<dbReference type="Proteomes" id="UP000028302">
    <property type="component" value="Unassembled WGS sequence"/>
</dbReference>
<dbReference type="InterPro" id="IPR005119">
    <property type="entry name" value="LysR_subst-bd"/>
</dbReference>
<name>A0A084INJ4_SALHC</name>
<dbReference type="SUPFAM" id="SSF46785">
    <property type="entry name" value="Winged helix' DNA-binding domain"/>
    <property type="match status" value="1"/>
</dbReference>
<dbReference type="SUPFAM" id="SSF53850">
    <property type="entry name" value="Periplasmic binding protein-like II"/>
    <property type="match status" value="1"/>
</dbReference>
<dbReference type="RefSeq" id="WP_051883120.1">
    <property type="nucleotide sequence ID" value="NZ_APNK01000005.1"/>
</dbReference>
<sequence length="302" mass="32606">MSGSDEITLRKLEIFLVFMRERNLARAAEALGLSSVSVHKAIHSLETAVGAPLFAHRGRALEPLASATVLEAHAADIIDGIQRSVDATRQAAGIAPRTFRIGSLYSLTIELVPQIITAIQASLPGCNIELVLGSNTDLEDKLAAGEIDASVMCVHDIDRGRSRRVIDLFDDEMYLTSPRDSAPVRTPVDLRDWAGQSFVMLSQEFSSGRDAYRMFQQAGVTPRVALRANDIFTLSSLVRGGVGLALLPGRISQLYPGALQFSRVKREQRVAQTLGLCYLASRAGDEAIMALETAAREATAAS</sequence>
<organism evidence="6 7">
    <name type="scientific">Salinisphaera hydrothermalis (strain C41B8)</name>
    <dbReference type="NCBI Taxonomy" id="1304275"/>
    <lineage>
        <taxon>Bacteria</taxon>
        <taxon>Pseudomonadati</taxon>
        <taxon>Pseudomonadota</taxon>
        <taxon>Gammaproteobacteria</taxon>
        <taxon>Salinisphaerales</taxon>
        <taxon>Salinisphaeraceae</taxon>
        <taxon>Salinisphaera</taxon>
    </lineage>
</organism>
<keyword evidence="7" id="KW-1185">Reference proteome</keyword>
<dbReference type="Pfam" id="PF00126">
    <property type="entry name" value="HTH_1"/>
    <property type="match status" value="1"/>
</dbReference>
<dbReference type="EMBL" id="APNK01000005">
    <property type="protein sequence ID" value="KEZ78278.1"/>
    <property type="molecule type" value="Genomic_DNA"/>
</dbReference>